<organism evidence="2 3">
    <name type="scientific">Salmonella phage PRF-SP1</name>
    <dbReference type="NCBI Taxonomy" id="2873462"/>
    <lineage>
        <taxon>Viruses</taxon>
        <taxon>Duplodnaviria</taxon>
        <taxon>Heunggongvirae</taxon>
        <taxon>Uroviricota</taxon>
        <taxon>Caudoviricetes</taxon>
        <taxon>Autographivirales</taxon>
        <taxon>Autotranscriptaviridae</taxon>
        <taxon>Studiervirinae</taxon>
        <taxon>Kayfunavirus</taxon>
        <taxon>Kayfunavirus PRFSP1</taxon>
    </lineage>
</organism>
<sequence>MYKISKTCKARQQRERSKELEERLSNIAEHKPPAETKRSIKDIRSDKILDTAIDVNGKVTTRRKRIDDKLMSGFRVKMVDGKRRFTDGKSYFDESDLTKTEMDYAEKCTLENNIPDVDSMIGKKYEAFGTTFTIVGQNKNGYDAKGEDGTTDEIGPVYAEKHVTEYEKKSNGATSVKPTAEESCY</sequence>
<keyword evidence="3" id="KW-1185">Reference proteome</keyword>
<reference evidence="2 3" key="1">
    <citation type="submission" date="2021-08" db="EMBL/GenBank/DDBJ databases">
        <authorList>
            <person name="Mutusamy P."/>
            <person name="Jaya Jothi S."/>
            <person name="Su Yin L."/>
            <person name="Loke S."/>
            <person name="Petersen B."/>
            <person name="Sicheritz-Ponten T."/>
            <person name="Clokie M."/>
            <person name="Millard A."/>
            <person name="Rajandas H."/>
            <person name="Parimannan S."/>
        </authorList>
    </citation>
    <scope>NUCLEOTIDE SEQUENCE [LARGE SCALE GENOMIC DNA]</scope>
</reference>
<feature type="region of interest" description="Disordered" evidence="1">
    <location>
        <begin position="1"/>
        <end position="38"/>
    </location>
</feature>
<accession>A0AAE8XGF8</accession>
<gene>
    <name evidence="2" type="ORF">JKMMMIAP_00043</name>
</gene>
<dbReference type="EMBL" id="MZ923531">
    <property type="protein sequence ID" value="UAW07673.1"/>
    <property type="molecule type" value="Genomic_DNA"/>
</dbReference>
<proteinExistence type="predicted"/>
<evidence type="ECO:0000313" key="3">
    <source>
        <dbReference type="Proteomes" id="UP000827505"/>
    </source>
</evidence>
<evidence type="ECO:0000313" key="2">
    <source>
        <dbReference type="EMBL" id="UAW07673.1"/>
    </source>
</evidence>
<feature type="compositionally biased region" description="Basic residues" evidence="1">
    <location>
        <begin position="1"/>
        <end position="11"/>
    </location>
</feature>
<name>A0AAE8XGF8_9CAUD</name>
<protein>
    <submittedName>
        <fullName evidence="2">Uncharacterized protein</fullName>
    </submittedName>
</protein>
<dbReference type="Proteomes" id="UP000827505">
    <property type="component" value="Segment"/>
</dbReference>
<evidence type="ECO:0000256" key="1">
    <source>
        <dbReference type="SAM" id="MobiDB-lite"/>
    </source>
</evidence>
<feature type="compositionally biased region" description="Basic and acidic residues" evidence="1">
    <location>
        <begin position="12"/>
        <end position="38"/>
    </location>
</feature>